<dbReference type="PANTHER" id="PTHR42850">
    <property type="entry name" value="METALLOPHOSPHOESTERASE"/>
    <property type="match status" value="1"/>
</dbReference>
<proteinExistence type="predicted"/>
<dbReference type="Gene3D" id="3.60.21.10">
    <property type="match status" value="1"/>
</dbReference>
<dbReference type="EMBL" id="LBFC01000021">
    <property type="protein sequence ID" value="ONN26918.1"/>
    <property type="molecule type" value="Genomic_DNA"/>
</dbReference>
<organism evidence="2 3">
    <name type="scientific">Thermosipho affectus</name>
    <dbReference type="NCBI Taxonomy" id="660294"/>
    <lineage>
        <taxon>Bacteria</taxon>
        <taxon>Thermotogati</taxon>
        <taxon>Thermotogota</taxon>
        <taxon>Thermotogae</taxon>
        <taxon>Thermotogales</taxon>
        <taxon>Fervidobacteriaceae</taxon>
        <taxon>Thermosipho</taxon>
    </lineage>
</organism>
<gene>
    <name evidence="2" type="ORF">XJ44_06395</name>
</gene>
<name>A0ABX3IHW0_9BACT</name>
<dbReference type="PRINTS" id="PR00114">
    <property type="entry name" value="STPHPHTASE"/>
</dbReference>
<accession>A0ABX3IHW0</accession>
<dbReference type="Pfam" id="PF00149">
    <property type="entry name" value="Metallophos"/>
    <property type="match status" value="1"/>
</dbReference>
<dbReference type="InterPro" id="IPR029052">
    <property type="entry name" value="Metallo-depent_PP-like"/>
</dbReference>
<evidence type="ECO:0000313" key="2">
    <source>
        <dbReference type="EMBL" id="ONN26918.1"/>
    </source>
</evidence>
<dbReference type="RefSeq" id="WP_077198455.1">
    <property type="nucleotide sequence ID" value="NZ_LBFC01000021.1"/>
</dbReference>
<dbReference type="InterPro" id="IPR006186">
    <property type="entry name" value="Ser/Thr-sp_prot-phosphatase"/>
</dbReference>
<dbReference type="InterPro" id="IPR004843">
    <property type="entry name" value="Calcineurin-like_PHP"/>
</dbReference>
<protein>
    <recommendedName>
        <fullName evidence="1">Calcineurin-like phosphoesterase domain-containing protein</fullName>
    </recommendedName>
</protein>
<dbReference type="PANTHER" id="PTHR42850:SF4">
    <property type="entry name" value="ZINC-DEPENDENT ENDOPOLYPHOSPHATASE"/>
    <property type="match status" value="1"/>
</dbReference>
<dbReference type="CDD" id="cd00144">
    <property type="entry name" value="MPP_PPP_family"/>
    <property type="match status" value="1"/>
</dbReference>
<comment type="caution">
    <text evidence="2">The sequence shown here is derived from an EMBL/GenBank/DDBJ whole genome shotgun (WGS) entry which is preliminary data.</text>
</comment>
<dbReference type="InterPro" id="IPR050126">
    <property type="entry name" value="Ap4A_hydrolase"/>
</dbReference>
<dbReference type="SUPFAM" id="SSF56300">
    <property type="entry name" value="Metallo-dependent phosphatases"/>
    <property type="match status" value="1"/>
</dbReference>
<reference evidence="2 3" key="1">
    <citation type="submission" date="2015-06" db="EMBL/GenBank/DDBJ databases">
        <title>Genome sequencing of Thermotogales isolates from hydrothermal vents.</title>
        <authorList>
            <person name="Haverkamp T.H."/>
            <person name="Kublanov I.V."/>
            <person name="Nesbo C.L."/>
        </authorList>
    </citation>
    <scope>NUCLEOTIDE SEQUENCE [LARGE SCALE GENOMIC DNA]</scope>
    <source>
        <strain evidence="3">ik275mar</strain>
    </source>
</reference>
<sequence>MIVVFSDIHGCFEQFKRLVNYIERVYSDIRYIFLGDFIDRGNDSKKVVDLVLEIKNKVVLLGNHEEMMLRYMQGKPSSWLSQNNGGLKTLKSFGKKLNNYIPFFQELSFIHFEKIKDFNFVFSHANISMSFPLREALSFKGNFWKFLEEYNVPLKGSNIWYRVPEYIDGYVVVHGHTPVNEPVVLKKDGKIYDINIDTGCVYGGNLTAMIIEENITFINDDLKYLEGRI</sequence>
<evidence type="ECO:0000313" key="3">
    <source>
        <dbReference type="Proteomes" id="UP000242616"/>
    </source>
</evidence>
<evidence type="ECO:0000259" key="1">
    <source>
        <dbReference type="Pfam" id="PF00149"/>
    </source>
</evidence>
<feature type="domain" description="Calcineurin-like phosphoesterase" evidence="1">
    <location>
        <begin position="2"/>
        <end position="180"/>
    </location>
</feature>
<dbReference type="Proteomes" id="UP000242616">
    <property type="component" value="Unassembled WGS sequence"/>
</dbReference>
<keyword evidence="3" id="KW-1185">Reference proteome</keyword>